<dbReference type="Proteomes" id="UP000612585">
    <property type="component" value="Unassembled WGS sequence"/>
</dbReference>
<dbReference type="EMBL" id="BOPG01000140">
    <property type="protein sequence ID" value="GIJ64938.1"/>
    <property type="molecule type" value="Genomic_DNA"/>
</dbReference>
<dbReference type="AlphaFoldDB" id="A0A8J3ZLE0"/>
<evidence type="ECO:0000313" key="2">
    <source>
        <dbReference type="Proteomes" id="UP000612585"/>
    </source>
</evidence>
<comment type="caution">
    <text evidence="1">The sequence shown here is derived from an EMBL/GenBank/DDBJ whole genome shotgun (WGS) entry which is preliminary data.</text>
</comment>
<evidence type="ECO:0000313" key="1">
    <source>
        <dbReference type="EMBL" id="GIJ64938.1"/>
    </source>
</evidence>
<dbReference type="RefSeq" id="WP_204014831.1">
    <property type="nucleotide sequence ID" value="NZ_BOPG01000140.1"/>
</dbReference>
<sequence>MIEINFTPRAEDRSWLKTGWPAESYTGRLVDLDTLSKDDLTSWFFLVDVTWKVNSVDLSLKTPGLPIVEFILMLDLAEKQLDADGVSRVETTDTQDVLFFSTEDNTEDNTKDGTVWIRTSYTAQTAEVPRSEFDAFLVDAPNRAVDLIVSHHPELWNNAFLHSLRRTDSRSGDPR</sequence>
<gene>
    <name evidence="1" type="ORF">Vau01_124540</name>
</gene>
<accession>A0A8J3ZLE0</accession>
<proteinExistence type="predicted"/>
<protein>
    <submittedName>
        <fullName evidence="1">Uncharacterized protein</fullName>
    </submittedName>
</protein>
<reference evidence="1" key="1">
    <citation type="submission" date="2021-01" db="EMBL/GenBank/DDBJ databases">
        <title>Whole genome shotgun sequence of Virgisporangium aurantiacum NBRC 16421.</title>
        <authorList>
            <person name="Komaki H."/>
            <person name="Tamura T."/>
        </authorList>
    </citation>
    <scope>NUCLEOTIDE SEQUENCE</scope>
    <source>
        <strain evidence="1">NBRC 16421</strain>
    </source>
</reference>
<keyword evidence="2" id="KW-1185">Reference proteome</keyword>
<organism evidence="1 2">
    <name type="scientific">Virgisporangium aurantiacum</name>
    <dbReference type="NCBI Taxonomy" id="175570"/>
    <lineage>
        <taxon>Bacteria</taxon>
        <taxon>Bacillati</taxon>
        <taxon>Actinomycetota</taxon>
        <taxon>Actinomycetes</taxon>
        <taxon>Micromonosporales</taxon>
        <taxon>Micromonosporaceae</taxon>
        <taxon>Virgisporangium</taxon>
    </lineage>
</organism>
<name>A0A8J3ZLE0_9ACTN</name>